<feature type="transmembrane region" description="Helical" evidence="2">
    <location>
        <begin position="298"/>
        <end position="323"/>
    </location>
</feature>
<keyword evidence="3" id="KW-0131">Cell cycle</keyword>
<protein>
    <submittedName>
        <fullName evidence="3">Cell division transport system permease protein</fullName>
    </submittedName>
</protein>
<dbReference type="RefSeq" id="WP_210281656.1">
    <property type="nucleotide sequence ID" value="NZ_JACICC010000005.1"/>
</dbReference>
<dbReference type="EMBL" id="JACICC010000005">
    <property type="protein sequence ID" value="MBB3810320.1"/>
    <property type="molecule type" value="Genomic_DNA"/>
</dbReference>
<dbReference type="GO" id="GO:0051301">
    <property type="term" value="P:cell division"/>
    <property type="evidence" value="ECO:0007669"/>
    <property type="project" value="UniProtKB-KW"/>
</dbReference>
<comment type="caution">
    <text evidence="3">The sequence shown here is derived from an EMBL/GenBank/DDBJ whole genome shotgun (WGS) entry which is preliminary data.</text>
</comment>
<dbReference type="GO" id="GO:0032153">
    <property type="term" value="C:cell division site"/>
    <property type="evidence" value="ECO:0007669"/>
    <property type="project" value="TreeGrafter"/>
</dbReference>
<dbReference type="AlphaFoldDB" id="A0A7W6EHP7"/>
<keyword evidence="2" id="KW-0472">Membrane</keyword>
<name>A0A7W6EHP7_9HYPH</name>
<keyword evidence="2" id="KW-0812">Transmembrane</keyword>
<organism evidence="3 4">
    <name type="scientific">Pseudochelatococcus contaminans</name>
    <dbReference type="NCBI Taxonomy" id="1538103"/>
    <lineage>
        <taxon>Bacteria</taxon>
        <taxon>Pseudomonadati</taxon>
        <taxon>Pseudomonadota</taxon>
        <taxon>Alphaproteobacteria</taxon>
        <taxon>Hyphomicrobiales</taxon>
        <taxon>Chelatococcaceae</taxon>
        <taxon>Pseudochelatococcus</taxon>
    </lineage>
</organism>
<dbReference type="PANTHER" id="PTHR47755">
    <property type="entry name" value="CELL DIVISION PROTEIN FTSX"/>
    <property type="match status" value="1"/>
</dbReference>
<feature type="transmembrane region" description="Helical" evidence="2">
    <location>
        <begin position="46"/>
        <end position="69"/>
    </location>
</feature>
<feature type="transmembrane region" description="Helical" evidence="2">
    <location>
        <begin position="257"/>
        <end position="278"/>
    </location>
</feature>
<feature type="transmembrane region" description="Helical" evidence="2">
    <location>
        <begin position="189"/>
        <end position="215"/>
    </location>
</feature>
<proteinExistence type="predicted"/>
<keyword evidence="2" id="KW-1133">Transmembrane helix</keyword>
<evidence type="ECO:0000313" key="3">
    <source>
        <dbReference type="EMBL" id="MBB3810320.1"/>
    </source>
</evidence>
<dbReference type="GO" id="GO:0016020">
    <property type="term" value="C:membrane"/>
    <property type="evidence" value="ECO:0007669"/>
    <property type="project" value="InterPro"/>
</dbReference>
<keyword evidence="3" id="KW-0132">Cell division</keyword>
<gene>
    <name evidence="3" type="ORF">FHS81_002416</name>
</gene>
<keyword evidence="4" id="KW-1185">Reference proteome</keyword>
<dbReference type="PANTHER" id="PTHR47755:SF1">
    <property type="entry name" value="CELL DIVISION PROTEIN FTSX"/>
    <property type="match status" value="1"/>
</dbReference>
<evidence type="ECO:0000256" key="1">
    <source>
        <dbReference type="SAM" id="MobiDB-lite"/>
    </source>
</evidence>
<evidence type="ECO:0000313" key="4">
    <source>
        <dbReference type="Proteomes" id="UP000537592"/>
    </source>
</evidence>
<evidence type="ECO:0000256" key="2">
    <source>
        <dbReference type="SAM" id="Phobius"/>
    </source>
</evidence>
<accession>A0A7W6EHP7</accession>
<sequence length="331" mass="35265">MSDHADTSRSHAPAHPVSDAPPSSGLPENLVRNQPLVPPDSVSGRALVTVVAILTFLAALAAGTAQLVATASSNWTDTIAREATIQIKPDSRRDIEADIAQAAQIARAYPSIAGVDVMSRQEAERLLEPWLGKGVEFVELPVPRIIVLTLREGSATMVEDMGELRQQLSDSVPSATLDDHRNWIERLSAMAGTVVLVAIVIVALVLTAAALAIATTTRGAVASDREILDVLHFVGADDKFIAREYEMRFFKMGLRGGLWGSIAAVLFIVGAGLLSSWWRSSAGGDQLQALFGAFTMGWGGYASMFGVAAIVSVVTAVVSGFTVRRYLTRLQ</sequence>
<dbReference type="InterPro" id="IPR004513">
    <property type="entry name" value="FtsX"/>
</dbReference>
<feature type="region of interest" description="Disordered" evidence="1">
    <location>
        <begin position="1"/>
        <end position="34"/>
    </location>
</feature>
<dbReference type="Proteomes" id="UP000537592">
    <property type="component" value="Unassembled WGS sequence"/>
</dbReference>
<reference evidence="3 4" key="1">
    <citation type="submission" date="2020-08" db="EMBL/GenBank/DDBJ databases">
        <title>Genomic Encyclopedia of Type Strains, Phase IV (KMG-IV): sequencing the most valuable type-strain genomes for metagenomic binning, comparative biology and taxonomic classification.</title>
        <authorList>
            <person name="Goeker M."/>
        </authorList>
    </citation>
    <scope>NUCLEOTIDE SEQUENCE [LARGE SCALE GENOMIC DNA]</scope>
    <source>
        <strain evidence="3 4">DSM 28760</strain>
    </source>
</reference>